<dbReference type="PANTHER" id="PTHR10629">
    <property type="entry name" value="CYTOSINE-SPECIFIC METHYLTRANSFERASE"/>
    <property type="match status" value="1"/>
</dbReference>
<feature type="active site" evidence="5">
    <location>
        <position position="95"/>
    </location>
</feature>
<evidence type="ECO:0000256" key="1">
    <source>
        <dbReference type="ARBA" id="ARBA00022603"/>
    </source>
</evidence>
<keyword evidence="2 5" id="KW-0808">Transferase</keyword>
<dbReference type="PANTHER" id="PTHR10629:SF52">
    <property type="entry name" value="DNA (CYTOSINE-5)-METHYLTRANSFERASE 1"/>
    <property type="match status" value="1"/>
</dbReference>
<accession>A0A1B7X2F6</accession>
<reference evidence="8 9" key="1">
    <citation type="submission" date="2015-09" db="EMBL/GenBank/DDBJ databases">
        <title>Aphanizomenon flos-aquae WA102.</title>
        <authorList>
            <person name="Driscoll C."/>
        </authorList>
    </citation>
    <scope>NUCLEOTIDE SEQUENCE [LARGE SCALE GENOMIC DNA]</scope>
    <source>
        <strain evidence="8">WA102</strain>
    </source>
</reference>
<dbReference type="Proteomes" id="UP000092093">
    <property type="component" value="Unassembled WGS sequence"/>
</dbReference>
<dbReference type="SUPFAM" id="SSF53335">
    <property type="entry name" value="S-adenosyl-L-methionine-dependent methyltransferases"/>
    <property type="match status" value="1"/>
</dbReference>
<proteinExistence type="inferred from homology"/>
<dbReference type="InterPro" id="IPR001525">
    <property type="entry name" value="C5_MeTfrase"/>
</dbReference>
<dbReference type="AlphaFoldDB" id="A0A1B7X2F6"/>
<dbReference type="PRINTS" id="PR00105">
    <property type="entry name" value="C5METTRFRASE"/>
</dbReference>
<comment type="catalytic activity">
    <reaction evidence="7">
        <text>a 2'-deoxycytidine in DNA + S-adenosyl-L-methionine = a 5-methyl-2'-deoxycytidine in DNA + S-adenosyl-L-homocysteine + H(+)</text>
        <dbReference type="Rhea" id="RHEA:13681"/>
        <dbReference type="Rhea" id="RHEA-COMP:11369"/>
        <dbReference type="Rhea" id="RHEA-COMP:11370"/>
        <dbReference type="ChEBI" id="CHEBI:15378"/>
        <dbReference type="ChEBI" id="CHEBI:57856"/>
        <dbReference type="ChEBI" id="CHEBI:59789"/>
        <dbReference type="ChEBI" id="CHEBI:85452"/>
        <dbReference type="ChEBI" id="CHEBI:85454"/>
        <dbReference type="EC" id="2.1.1.37"/>
    </reaction>
</comment>
<dbReference type="NCBIfam" id="TIGR00675">
    <property type="entry name" value="dcm"/>
    <property type="match status" value="1"/>
</dbReference>
<dbReference type="Gene3D" id="3.90.120.10">
    <property type="entry name" value="DNA Methylase, subunit A, domain 2"/>
    <property type="match status" value="1"/>
</dbReference>
<dbReference type="GO" id="GO:0003886">
    <property type="term" value="F:DNA (cytosine-5-)-methyltransferase activity"/>
    <property type="evidence" value="ECO:0007669"/>
    <property type="project" value="UniProtKB-EC"/>
</dbReference>
<dbReference type="EC" id="2.1.1.37" evidence="7"/>
<dbReference type="GO" id="GO:0009307">
    <property type="term" value="P:DNA restriction-modification system"/>
    <property type="evidence" value="ECO:0007669"/>
    <property type="project" value="UniProtKB-KW"/>
</dbReference>
<dbReference type="GO" id="GO:0032259">
    <property type="term" value="P:methylation"/>
    <property type="evidence" value="ECO:0007669"/>
    <property type="project" value="UniProtKB-KW"/>
</dbReference>
<dbReference type="Pfam" id="PF00145">
    <property type="entry name" value="DNA_methylase"/>
    <property type="match status" value="1"/>
</dbReference>
<sequence>MINNKPICISLFTGAYGLDLGLEQAGFHTVSVVEKDKDAVKTIALNRPYLQESAIPRELEKVTSQELLEEGGRVLNLGRALLPGEIDLVTGGPPCQPFSTAGKRGSVMDPRGSLFMDFIRIVKEVQPRFFLMENVRGLLSASLRHRPINKRGKDDPALELNEMNGAALKVVLSEMKELGYNVVYNLLEAADYGVPQNRSRVVFIGSRDGETATFPLAKYSKDGKILPKWRTLKDALIDFVDIQPEFISYSENRLKFLRLLQAGQNWRNLPEELQREAMGGAYNSGGGKVGFYRRLSWDKPSPTITTSPQQKATDMCHPVELRPLTVRESAKIQTFPDDWIFHGSISSKYKQIGNAVPVLLAKELGEYLIYLMQGNKPKGKKVTEQLSLFSLENLLCS</sequence>
<comment type="similarity">
    <text evidence="5 6">Belongs to the class I-like SAM-binding methyltransferase superfamily. C5-methyltransferase family.</text>
</comment>
<dbReference type="GO" id="GO:0003677">
    <property type="term" value="F:DNA binding"/>
    <property type="evidence" value="ECO:0007669"/>
    <property type="project" value="TreeGrafter"/>
</dbReference>
<dbReference type="Gene3D" id="3.40.50.150">
    <property type="entry name" value="Vaccinia Virus protein VP39"/>
    <property type="match status" value="1"/>
</dbReference>
<evidence type="ECO:0000313" key="8">
    <source>
        <dbReference type="EMBL" id="OBQ43555.1"/>
    </source>
</evidence>
<dbReference type="PROSITE" id="PS00095">
    <property type="entry name" value="C5_MTASE_2"/>
    <property type="match status" value="1"/>
</dbReference>
<evidence type="ECO:0000256" key="6">
    <source>
        <dbReference type="RuleBase" id="RU000416"/>
    </source>
</evidence>
<dbReference type="EMBL" id="LJOW01000050">
    <property type="protein sequence ID" value="OBQ43555.1"/>
    <property type="molecule type" value="Genomic_DNA"/>
</dbReference>
<dbReference type="CDD" id="cd00315">
    <property type="entry name" value="Cyt_C5_DNA_methylase"/>
    <property type="match status" value="1"/>
</dbReference>
<evidence type="ECO:0000256" key="4">
    <source>
        <dbReference type="ARBA" id="ARBA00022747"/>
    </source>
</evidence>
<dbReference type="PATRIC" id="fig|1710896.3.peg.798"/>
<evidence type="ECO:0000256" key="7">
    <source>
        <dbReference type="RuleBase" id="RU000417"/>
    </source>
</evidence>
<evidence type="ECO:0000313" key="9">
    <source>
        <dbReference type="Proteomes" id="UP000092093"/>
    </source>
</evidence>
<evidence type="ECO:0000256" key="2">
    <source>
        <dbReference type="ARBA" id="ARBA00022679"/>
    </source>
</evidence>
<dbReference type="GO" id="GO:0044027">
    <property type="term" value="P:negative regulation of gene expression via chromosomal CpG island methylation"/>
    <property type="evidence" value="ECO:0007669"/>
    <property type="project" value="TreeGrafter"/>
</dbReference>
<keyword evidence="3 5" id="KW-0949">S-adenosyl-L-methionine</keyword>
<keyword evidence="4" id="KW-0680">Restriction system</keyword>
<comment type="caution">
    <text evidence="8">The sequence shown here is derived from an EMBL/GenBank/DDBJ whole genome shotgun (WGS) entry which is preliminary data.</text>
</comment>
<evidence type="ECO:0000256" key="5">
    <source>
        <dbReference type="PROSITE-ProRule" id="PRU01016"/>
    </source>
</evidence>
<dbReference type="InterPro" id="IPR018117">
    <property type="entry name" value="C5_DNA_meth_AS"/>
</dbReference>
<dbReference type="InterPro" id="IPR031303">
    <property type="entry name" value="C5_meth_CS"/>
</dbReference>
<dbReference type="PROSITE" id="PS51679">
    <property type="entry name" value="SAM_MT_C5"/>
    <property type="match status" value="1"/>
</dbReference>
<gene>
    <name evidence="8" type="ORF">AN484_11770</name>
</gene>
<dbReference type="PROSITE" id="PS00094">
    <property type="entry name" value="C5_MTASE_1"/>
    <property type="match status" value="1"/>
</dbReference>
<dbReference type="InterPro" id="IPR050390">
    <property type="entry name" value="C5-Methyltransferase"/>
</dbReference>
<organism evidence="8 9">
    <name type="scientific">Aphanizomenon flos-aquae WA102</name>
    <dbReference type="NCBI Taxonomy" id="1710896"/>
    <lineage>
        <taxon>Bacteria</taxon>
        <taxon>Bacillati</taxon>
        <taxon>Cyanobacteriota</taxon>
        <taxon>Cyanophyceae</taxon>
        <taxon>Nostocales</taxon>
        <taxon>Aphanizomenonaceae</taxon>
        <taxon>Aphanizomenon</taxon>
    </lineage>
</organism>
<keyword evidence="1 5" id="KW-0489">Methyltransferase</keyword>
<evidence type="ECO:0000256" key="3">
    <source>
        <dbReference type="ARBA" id="ARBA00022691"/>
    </source>
</evidence>
<name>A0A1B7X2F6_APHFL</name>
<protein>
    <recommendedName>
        <fullName evidence="7">Cytosine-specific methyltransferase</fullName>
        <ecNumber evidence="7">2.1.1.37</ecNumber>
    </recommendedName>
</protein>
<dbReference type="InterPro" id="IPR029063">
    <property type="entry name" value="SAM-dependent_MTases_sf"/>
</dbReference>